<dbReference type="PROSITE" id="PS51736">
    <property type="entry name" value="RECOMBINASES_3"/>
    <property type="match status" value="1"/>
</dbReference>
<dbReference type="PROSITE" id="PS51737">
    <property type="entry name" value="RECOMBINASE_DNA_BIND"/>
    <property type="match status" value="1"/>
</dbReference>
<dbReference type="Pfam" id="PF13408">
    <property type="entry name" value="Zn_ribbon_recom"/>
    <property type="match status" value="1"/>
</dbReference>
<evidence type="ECO:0000313" key="4">
    <source>
        <dbReference type="Proteomes" id="UP000195455"/>
    </source>
</evidence>
<dbReference type="SUPFAM" id="SSF53041">
    <property type="entry name" value="Resolvase-like"/>
    <property type="match status" value="1"/>
</dbReference>
<proteinExistence type="predicted"/>
<dbReference type="Proteomes" id="UP000195455">
    <property type="component" value="Unassembled WGS sequence"/>
</dbReference>
<dbReference type="InterPro" id="IPR036162">
    <property type="entry name" value="Resolvase-like_N_sf"/>
</dbReference>
<organism evidence="3 4">
    <name type="scientific">Anaerotignum lactatifermentans</name>
    <dbReference type="NCBI Taxonomy" id="160404"/>
    <lineage>
        <taxon>Bacteria</taxon>
        <taxon>Bacillati</taxon>
        <taxon>Bacillota</taxon>
        <taxon>Clostridia</taxon>
        <taxon>Lachnospirales</taxon>
        <taxon>Anaerotignaceae</taxon>
        <taxon>Anaerotignum</taxon>
    </lineage>
</organism>
<dbReference type="SMART" id="SM00857">
    <property type="entry name" value="Resolvase"/>
    <property type="match status" value="1"/>
</dbReference>
<name>A0A1Y3TWI3_9FIRM</name>
<dbReference type="InterPro" id="IPR038109">
    <property type="entry name" value="DNA_bind_recomb_sf"/>
</dbReference>
<dbReference type="Pfam" id="PF07508">
    <property type="entry name" value="Recombinase"/>
    <property type="match status" value="1"/>
</dbReference>
<dbReference type="PANTHER" id="PTHR30461">
    <property type="entry name" value="DNA-INVERTASE FROM LAMBDOID PROPHAGE"/>
    <property type="match status" value="1"/>
</dbReference>
<dbReference type="GO" id="GO:0003677">
    <property type="term" value="F:DNA binding"/>
    <property type="evidence" value="ECO:0007669"/>
    <property type="project" value="InterPro"/>
</dbReference>
<gene>
    <name evidence="3" type="ORF">B5G26_13870</name>
</gene>
<sequence>MIPSTINRRGKKREKKEILNVAAYCRVSTSQEEQENSYESQVAYYTKLITETPEWNLVAIYADDGISGTDMKKRDNFNLMMERCLRKEKDIDLILTKSISRFARNTVDCLSCIRRLKKRNIAIYFEKEHINTLEATGELLITILSSQAQEESRNISENVKWGLKRKYENGEVLMKRTFGYEKGIDNHLHIIPEEAKIVRMIYKKYLEGQSLNDIADLLTKMKVRTIRGNSRWNGSSIRVILTNEKYIGDAIAQKTFTVDYLLKDRRKNKGELPQYYVQNLHEPIISKELYYLVQQEMKRRTCLKKKSMSGGVEELEGRHSGKFALSKILICGECGNEYRRQNRKKSGKEKAVWRCENRLRNGIRYCRHSPTLEEELLYGILLKAINRMADQIQIGTSEIEEIFEIQTEVMPKQVQKESQNLSAFESIYRKIVDNLEDYEKMEIQIIEKQLGKNKVRYMEIQDIIEKRTYLLNEYNEQLVRKLIRNINVVNAFQIEVVFKTGIVVVETWKENDK</sequence>
<dbReference type="EMBL" id="NFHM01000029">
    <property type="protein sequence ID" value="OUN40803.1"/>
    <property type="molecule type" value="Genomic_DNA"/>
</dbReference>
<feature type="domain" description="Resolvase/invertase-type recombinase catalytic" evidence="1">
    <location>
        <begin position="20"/>
        <end position="170"/>
    </location>
</feature>
<evidence type="ECO:0000259" key="1">
    <source>
        <dbReference type="PROSITE" id="PS51736"/>
    </source>
</evidence>
<evidence type="ECO:0000313" key="3">
    <source>
        <dbReference type="EMBL" id="OUN40803.1"/>
    </source>
</evidence>
<dbReference type="AlphaFoldDB" id="A0A1Y3TWI3"/>
<dbReference type="InterPro" id="IPR006119">
    <property type="entry name" value="Resolv_N"/>
</dbReference>
<accession>A0A1Y3TWI3</accession>
<protein>
    <submittedName>
        <fullName evidence="3">Recombinase family protein</fullName>
    </submittedName>
</protein>
<comment type="caution">
    <text evidence="3">The sequence shown here is derived from an EMBL/GenBank/DDBJ whole genome shotgun (WGS) entry which is preliminary data.</text>
</comment>
<reference evidence="4" key="1">
    <citation type="submission" date="2017-04" db="EMBL/GenBank/DDBJ databases">
        <title>Function of individual gut microbiota members based on whole genome sequencing of pure cultures obtained from chicken caecum.</title>
        <authorList>
            <person name="Medvecky M."/>
            <person name="Cejkova D."/>
            <person name="Polansky O."/>
            <person name="Karasova D."/>
            <person name="Kubasova T."/>
            <person name="Cizek A."/>
            <person name="Rychlik I."/>
        </authorList>
    </citation>
    <scope>NUCLEOTIDE SEQUENCE [LARGE SCALE GENOMIC DNA]</scope>
    <source>
        <strain evidence="4">An75</strain>
    </source>
</reference>
<dbReference type="Pfam" id="PF00239">
    <property type="entry name" value="Resolvase"/>
    <property type="match status" value="1"/>
</dbReference>
<dbReference type="PANTHER" id="PTHR30461:SF23">
    <property type="entry name" value="DNA RECOMBINASE-RELATED"/>
    <property type="match status" value="1"/>
</dbReference>
<dbReference type="GO" id="GO:0000150">
    <property type="term" value="F:DNA strand exchange activity"/>
    <property type="evidence" value="ECO:0007669"/>
    <property type="project" value="InterPro"/>
</dbReference>
<dbReference type="Gene3D" id="3.90.1750.20">
    <property type="entry name" value="Putative Large Serine Recombinase, Chain B, Domain 2"/>
    <property type="match status" value="1"/>
</dbReference>
<feature type="domain" description="Recombinase" evidence="2">
    <location>
        <begin position="177"/>
        <end position="303"/>
    </location>
</feature>
<dbReference type="Gene3D" id="3.40.50.1390">
    <property type="entry name" value="Resolvase, N-terminal catalytic domain"/>
    <property type="match status" value="1"/>
</dbReference>
<dbReference type="CDD" id="cd00338">
    <property type="entry name" value="Ser_Recombinase"/>
    <property type="match status" value="1"/>
</dbReference>
<dbReference type="InterPro" id="IPR011109">
    <property type="entry name" value="DNA_bind_recombinase_dom"/>
</dbReference>
<dbReference type="InterPro" id="IPR050639">
    <property type="entry name" value="SSR_resolvase"/>
</dbReference>
<dbReference type="InterPro" id="IPR025827">
    <property type="entry name" value="Zn_ribbon_recom_dom"/>
</dbReference>
<evidence type="ECO:0000259" key="2">
    <source>
        <dbReference type="PROSITE" id="PS51737"/>
    </source>
</evidence>